<keyword evidence="3" id="KW-1185">Reference proteome</keyword>
<proteinExistence type="inferred from homology"/>
<evidence type="ECO:0000313" key="2">
    <source>
        <dbReference type="EMBL" id="KAJ6442230.1"/>
    </source>
</evidence>
<gene>
    <name evidence="2" type="ORF">O9K51_05784</name>
</gene>
<keyword evidence="2" id="KW-0489">Methyltransferase</keyword>
<dbReference type="Gene3D" id="3.40.50.150">
    <property type="entry name" value="Vaccinia Virus protein VP39"/>
    <property type="match status" value="1"/>
</dbReference>
<organism evidence="2 3">
    <name type="scientific">Purpureocillium lavendulum</name>
    <dbReference type="NCBI Taxonomy" id="1247861"/>
    <lineage>
        <taxon>Eukaryota</taxon>
        <taxon>Fungi</taxon>
        <taxon>Dikarya</taxon>
        <taxon>Ascomycota</taxon>
        <taxon>Pezizomycotina</taxon>
        <taxon>Sordariomycetes</taxon>
        <taxon>Hypocreomycetidae</taxon>
        <taxon>Hypocreales</taxon>
        <taxon>Ophiocordycipitaceae</taxon>
        <taxon>Purpureocillium</taxon>
    </lineage>
</organism>
<protein>
    <submittedName>
        <fullName evidence="2">2-heptaprenyl-1,4-naphthoquinone methyltransferase</fullName>
    </submittedName>
</protein>
<evidence type="ECO:0000313" key="3">
    <source>
        <dbReference type="Proteomes" id="UP001163105"/>
    </source>
</evidence>
<dbReference type="PANTHER" id="PTHR43591:SF108">
    <property type="entry name" value="S-ADENOSYL-L-METHIONINE-DEPENDENT METHYLTRANSFERASE"/>
    <property type="match status" value="1"/>
</dbReference>
<dbReference type="SUPFAM" id="SSF53335">
    <property type="entry name" value="S-adenosyl-L-methionine-dependent methyltransferases"/>
    <property type="match status" value="1"/>
</dbReference>
<accession>A0AB34FW04</accession>
<dbReference type="InterPro" id="IPR029063">
    <property type="entry name" value="SAM-dependent_MTases_sf"/>
</dbReference>
<dbReference type="PANTHER" id="PTHR43591">
    <property type="entry name" value="METHYLTRANSFERASE"/>
    <property type="match status" value="1"/>
</dbReference>
<evidence type="ECO:0000256" key="1">
    <source>
        <dbReference type="ARBA" id="ARBA00038158"/>
    </source>
</evidence>
<keyword evidence="2" id="KW-0808">Transferase</keyword>
<name>A0AB34FW04_9HYPO</name>
<dbReference type="GO" id="GO:0032259">
    <property type="term" value="P:methylation"/>
    <property type="evidence" value="ECO:0007669"/>
    <property type="project" value="UniProtKB-KW"/>
</dbReference>
<dbReference type="Pfam" id="PF13489">
    <property type="entry name" value="Methyltransf_23"/>
    <property type="match status" value="1"/>
</dbReference>
<comment type="similarity">
    <text evidence="1">Belongs to the methyltransferase superfamily. LaeA methyltransferase family.</text>
</comment>
<dbReference type="Proteomes" id="UP001163105">
    <property type="component" value="Unassembled WGS sequence"/>
</dbReference>
<dbReference type="AlphaFoldDB" id="A0AB34FW04"/>
<reference evidence="2" key="1">
    <citation type="submission" date="2023-01" db="EMBL/GenBank/DDBJ databases">
        <title>The growth and conidiation of Purpureocillium lavendulum are regulated by nitrogen source and histone H3K14 acetylation.</title>
        <authorList>
            <person name="Tang P."/>
            <person name="Han J."/>
            <person name="Zhang C."/>
            <person name="Tang P."/>
            <person name="Qi F."/>
            <person name="Zhang K."/>
            <person name="Liang L."/>
        </authorList>
    </citation>
    <scope>NUCLEOTIDE SEQUENCE</scope>
    <source>
        <strain evidence="2">YMF1.00683</strain>
    </source>
</reference>
<sequence length="250" mass="27213">MTDTTEVNKAYFNQLAAEYDSRFEKTVGRLEKEVRGLVDFIGAPEGGRLLDYACGTGLLSRLRADDGTQKALGDHMSQCVGIDVSQSMVELYNAKARSQGFTPEQRAAHVGNLLDPADPSPAPFSDEAAFAGFDVAGVGAGFHHFDDPHLAAARLAERLRRPDGNAGERSGGVLFILDFLAHDADPDHGDTKGVRHHGFSEAQMRDVFARAGVGKGFAFRVMDEDVVFENARGEGRHMTRRVFFARGERA</sequence>
<dbReference type="GO" id="GO:0008168">
    <property type="term" value="F:methyltransferase activity"/>
    <property type="evidence" value="ECO:0007669"/>
    <property type="project" value="UniProtKB-KW"/>
</dbReference>
<dbReference type="EMBL" id="JAQHRD010000004">
    <property type="protein sequence ID" value="KAJ6442230.1"/>
    <property type="molecule type" value="Genomic_DNA"/>
</dbReference>
<comment type="caution">
    <text evidence="2">The sequence shown here is derived from an EMBL/GenBank/DDBJ whole genome shotgun (WGS) entry which is preliminary data.</text>
</comment>